<evidence type="ECO:0000313" key="2">
    <source>
        <dbReference type="Proteomes" id="UP000053660"/>
    </source>
</evidence>
<reference evidence="1 2" key="1">
    <citation type="submission" date="2014-03" db="EMBL/GenBank/DDBJ databases">
        <title>Draft genome of the hookworm Oesophagostomum dentatum.</title>
        <authorList>
            <person name="Mitreva M."/>
        </authorList>
    </citation>
    <scope>NUCLEOTIDE SEQUENCE [LARGE SCALE GENOMIC DNA]</scope>
    <source>
        <strain evidence="1 2">OD-Hann</strain>
    </source>
</reference>
<accession>A0A0B1SHB0</accession>
<gene>
    <name evidence="1" type="ORF">OESDEN_17379</name>
</gene>
<sequence length="81" mass="8971">MGEISSEFTGISAQPSETHLPTVEFSEQYVSSMLQSWQSCETKPTSYSKAISVSPSESEVTSSTSPSPRSEYYRLMYACLQ</sequence>
<dbReference type="AlphaFoldDB" id="A0A0B1SHB0"/>
<feature type="non-terminal residue" evidence="1">
    <location>
        <position position="81"/>
    </location>
</feature>
<evidence type="ECO:0000313" key="1">
    <source>
        <dbReference type="EMBL" id="KHJ82927.1"/>
    </source>
</evidence>
<dbReference type="Proteomes" id="UP000053660">
    <property type="component" value="Unassembled WGS sequence"/>
</dbReference>
<proteinExistence type="predicted"/>
<dbReference type="EMBL" id="KN576281">
    <property type="protein sequence ID" value="KHJ82927.1"/>
    <property type="molecule type" value="Genomic_DNA"/>
</dbReference>
<name>A0A0B1SHB0_OESDE</name>
<organism evidence="1 2">
    <name type="scientific">Oesophagostomum dentatum</name>
    <name type="common">Nodular worm</name>
    <dbReference type="NCBI Taxonomy" id="61180"/>
    <lineage>
        <taxon>Eukaryota</taxon>
        <taxon>Metazoa</taxon>
        <taxon>Ecdysozoa</taxon>
        <taxon>Nematoda</taxon>
        <taxon>Chromadorea</taxon>
        <taxon>Rhabditida</taxon>
        <taxon>Rhabditina</taxon>
        <taxon>Rhabditomorpha</taxon>
        <taxon>Strongyloidea</taxon>
        <taxon>Strongylidae</taxon>
        <taxon>Oesophagostomum</taxon>
    </lineage>
</organism>
<protein>
    <submittedName>
        <fullName evidence="1">Uncharacterized protein</fullName>
    </submittedName>
</protein>
<keyword evidence="2" id="KW-1185">Reference proteome</keyword>